<protein>
    <submittedName>
        <fullName evidence="1">Uncharacterized protein</fullName>
    </submittedName>
</protein>
<accession>A0ACC1QR02</accession>
<evidence type="ECO:0000313" key="1">
    <source>
        <dbReference type="EMBL" id="KAJ3483399.1"/>
    </source>
</evidence>
<dbReference type="EMBL" id="JANAKD010001102">
    <property type="protein sequence ID" value="KAJ3483399.1"/>
    <property type="molecule type" value="Genomic_DNA"/>
</dbReference>
<sequence length="162" mass="17760">MRFFSTLSVAFASVALAQSDEFIAAILIGTRSEFDVVRDRCVNLKKSDPLFVKLDVGYFNTCTLYGMRLINLFAFALCNLAFADDVEGIAVLASESGEQFQVPAEKCTSLTKDQPEFTTLDVKGDAACGIFSDKRCGNLIKIYNAGKHSIGQERFAAIQCFP</sequence>
<organism evidence="1 2">
    <name type="scientific">Lecanicillium saksenae</name>
    <dbReference type="NCBI Taxonomy" id="468837"/>
    <lineage>
        <taxon>Eukaryota</taxon>
        <taxon>Fungi</taxon>
        <taxon>Dikarya</taxon>
        <taxon>Ascomycota</taxon>
        <taxon>Pezizomycotina</taxon>
        <taxon>Sordariomycetes</taxon>
        <taxon>Hypocreomycetidae</taxon>
        <taxon>Hypocreales</taxon>
        <taxon>Cordycipitaceae</taxon>
        <taxon>Lecanicillium</taxon>
    </lineage>
</organism>
<keyword evidence="2" id="KW-1185">Reference proteome</keyword>
<gene>
    <name evidence="1" type="ORF">NLG97_g7317</name>
</gene>
<proteinExistence type="predicted"/>
<comment type="caution">
    <text evidence="1">The sequence shown here is derived from an EMBL/GenBank/DDBJ whole genome shotgun (WGS) entry which is preliminary data.</text>
</comment>
<evidence type="ECO:0000313" key="2">
    <source>
        <dbReference type="Proteomes" id="UP001148737"/>
    </source>
</evidence>
<name>A0ACC1QR02_9HYPO</name>
<reference evidence="1" key="1">
    <citation type="submission" date="2022-07" db="EMBL/GenBank/DDBJ databases">
        <title>Genome Sequence of Lecanicillium saksenae.</title>
        <authorList>
            <person name="Buettner E."/>
        </authorList>
    </citation>
    <scope>NUCLEOTIDE SEQUENCE</scope>
    <source>
        <strain evidence="1">VT-O1</strain>
    </source>
</reference>
<dbReference type="Proteomes" id="UP001148737">
    <property type="component" value="Unassembled WGS sequence"/>
</dbReference>